<evidence type="ECO:0000259" key="7">
    <source>
        <dbReference type="Pfam" id="PF01243"/>
    </source>
</evidence>
<dbReference type="Proteomes" id="UP000264006">
    <property type="component" value="Chromosome"/>
</dbReference>
<dbReference type="GO" id="GO:0008615">
    <property type="term" value="P:pyridoxine biosynthetic process"/>
    <property type="evidence" value="ECO:0007669"/>
    <property type="project" value="UniProtKB-UniRule"/>
</dbReference>
<dbReference type="EC" id="1.4.3.5" evidence="5"/>
<gene>
    <name evidence="9" type="ORF">DVS28_a3814</name>
</gene>
<dbReference type="Pfam" id="PF10590">
    <property type="entry name" value="PNP_phzG_C"/>
    <property type="match status" value="1"/>
</dbReference>
<comment type="similarity">
    <text evidence="1">Belongs to the pyridoxamine 5'-phosphate oxidase family.</text>
</comment>
<organism evidence="9 10">
    <name type="scientific">Euzebya pacifica</name>
    <dbReference type="NCBI Taxonomy" id="1608957"/>
    <lineage>
        <taxon>Bacteria</taxon>
        <taxon>Bacillati</taxon>
        <taxon>Actinomycetota</taxon>
        <taxon>Nitriliruptoria</taxon>
        <taxon>Euzebyales</taxon>
    </lineage>
</organism>
<dbReference type="Pfam" id="PF01243">
    <property type="entry name" value="PNPOx_N"/>
    <property type="match status" value="1"/>
</dbReference>
<feature type="domain" description="Pyridoxine 5'-phosphate oxidase dimerisation C-terminal" evidence="8">
    <location>
        <begin position="126"/>
        <end position="166"/>
    </location>
</feature>
<dbReference type="Gene3D" id="2.30.110.10">
    <property type="entry name" value="Electron Transport, Fmn-binding Protein, Chain A"/>
    <property type="match status" value="1"/>
</dbReference>
<dbReference type="InterPro" id="IPR012349">
    <property type="entry name" value="Split_barrel_FMN-bd"/>
</dbReference>
<protein>
    <recommendedName>
        <fullName evidence="5">Pyridoxamine 5'-phosphate oxidase</fullName>
        <ecNumber evidence="5">1.4.3.5</ecNumber>
    </recommendedName>
</protein>
<evidence type="ECO:0000313" key="10">
    <source>
        <dbReference type="Proteomes" id="UP000264006"/>
    </source>
</evidence>
<feature type="binding site" evidence="6">
    <location>
        <position position="36"/>
    </location>
    <ligand>
        <name>FMN</name>
        <dbReference type="ChEBI" id="CHEBI:58210"/>
    </ligand>
</feature>
<keyword evidence="10" id="KW-1185">Reference proteome</keyword>
<dbReference type="InterPro" id="IPR019740">
    <property type="entry name" value="Pyridox_Oxase_CS"/>
</dbReference>
<evidence type="ECO:0000313" key="9">
    <source>
        <dbReference type="EMBL" id="AXV08486.1"/>
    </source>
</evidence>
<comment type="cofactor">
    <cofactor evidence="6">
        <name>FMN</name>
        <dbReference type="ChEBI" id="CHEBI:58210"/>
    </cofactor>
    <text evidence="6">Binds 1 FMN per subunit.</text>
</comment>
<dbReference type="KEGG" id="euz:DVS28_a3814"/>
<dbReference type="PANTHER" id="PTHR10851:SF0">
    <property type="entry name" value="PYRIDOXINE-5'-PHOSPHATE OXIDASE"/>
    <property type="match status" value="1"/>
</dbReference>
<dbReference type="NCBIfam" id="TIGR00558">
    <property type="entry name" value="pdxH"/>
    <property type="match status" value="1"/>
</dbReference>
<keyword evidence="4" id="KW-0560">Oxidoreductase</keyword>
<feature type="domain" description="Pyridoxamine 5'-phosphate oxidase N-terminal" evidence="7">
    <location>
        <begin position="1"/>
        <end position="112"/>
    </location>
</feature>
<dbReference type="PIRSF" id="PIRSF000190">
    <property type="entry name" value="Pyd_amn-ph_oxd"/>
    <property type="match status" value="1"/>
</dbReference>
<accession>A0A346Y1Y9</accession>
<evidence type="ECO:0000256" key="1">
    <source>
        <dbReference type="ARBA" id="ARBA00007301"/>
    </source>
</evidence>
<dbReference type="GO" id="GO:0010181">
    <property type="term" value="F:FMN binding"/>
    <property type="evidence" value="ECO:0007669"/>
    <property type="project" value="UniProtKB-UniRule"/>
</dbReference>
<feature type="binding site" evidence="6">
    <location>
        <position position="149"/>
    </location>
    <ligand>
        <name>FMN</name>
        <dbReference type="ChEBI" id="CHEBI:58210"/>
    </ligand>
</feature>
<feature type="binding site" evidence="6">
    <location>
        <begin position="94"/>
        <end position="95"/>
    </location>
    <ligand>
        <name>FMN</name>
        <dbReference type="ChEBI" id="CHEBI:58210"/>
    </ligand>
</feature>
<evidence type="ECO:0000256" key="5">
    <source>
        <dbReference type="NCBIfam" id="TIGR00558"/>
    </source>
</evidence>
<feature type="binding site" evidence="6">
    <location>
        <begin position="30"/>
        <end position="31"/>
    </location>
    <ligand>
        <name>FMN</name>
        <dbReference type="ChEBI" id="CHEBI:58210"/>
    </ligand>
</feature>
<dbReference type="PANTHER" id="PTHR10851">
    <property type="entry name" value="PYRIDOXINE-5-PHOSPHATE OXIDASE"/>
    <property type="match status" value="1"/>
</dbReference>
<dbReference type="InterPro" id="IPR011576">
    <property type="entry name" value="Pyridox_Oxase_N"/>
</dbReference>
<dbReference type="InterPro" id="IPR019576">
    <property type="entry name" value="Pyridoxamine_oxidase_dimer_C"/>
</dbReference>
<evidence type="ECO:0000256" key="3">
    <source>
        <dbReference type="ARBA" id="ARBA00022643"/>
    </source>
</evidence>
<feature type="binding site" evidence="6">
    <location>
        <position position="139"/>
    </location>
    <ligand>
        <name>FMN</name>
        <dbReference type="ChEBI" id="CHEBI:58210"/>
    </ligand>
</feature>
<reference evidence="9 10" key="1">
    <citation type="submission" date="2018-09" db="EMBL/GenBank/DDBJ databases">
        <title>Complete genome sequence of Euzebya sp. DY32-46 isolated from seawater of Pacific Ocean.</title>
        <authorList>
            <person name="Xu L."/>
            <person name="Wu Y.-H."/>
            <person name="Xu X.-W."/>
        </authorList>
    </citation>
    <scope>NUCLEOTIDE SEQUENCE [LARGE SCALE GENOMIC DNA]</scope>
    <source>
        <strain evidence="9 10">DY32-46</strain>
    </source>
</reference>
<dbReference type="EMBL" id="CP031165">
    <property type="protein sequence ID" value="AXV08486.1"/>
    <property type="molecule type" value="Genomic_DNA"/>
</dbReference>
<evidence type="ECO:0000259" key="8">
    <source>
        <dbReference type="Pfam" id="PF10590"/>
    </source>
</evidence>
<name>A0A346Y1Y9_9ACTN</name>
<evidence type="ECO:0000256" key="2">
    <source>
        <dbReference type="ARBA" id="ARBA00022630"/>
    </source>
</evidence>
<proteinExistence type="inferred from homology"/>
<keyword evidence="3 6" id="KW-0288">FMN</keyword>
<dbReference type="InterPro" id="IPR000659">
    <property type="entry name" value="Pyridox_Oxase"/>
</dbReference>
<dbReference type="GO" id="GO:0004733">
    <property type="term" value="F:pyridoxamine phosphate oxidase activity"/>
    <property type="evidence" value="ECO:0007669"/>
    <property type="project" value="UniProtKB-UniRule"/>
</dbReference>
<sequence>MTLATVDREGRPAARTVLLRRIKNGRLYFYTSYGSRKARHLDDNANVALLFRWANPARQVEVLGSAVRATAAESDAYFASRPRGSQLGAHASPQSAPIESRRVLDERLAEIEAMVGTGEVPRPEGWGGYVVTPRRFEFWQGRDDRLHDRFVYEFERGAWRISRLAP</sequence>
<keyword evidence="2" id="KW-0285">Flavoprotein</keyword>
<feature type="binding site" evidence="6">
    <location>
        <position position="37"/>
    </location>
    <ligand>
        <name>FMN</name>
        <dbReference type="ChEBI" id="CHEBI:58210"/>
    </ligand>
</feature>
<dbReference type="PROSITE" id="PS01064">
    <property type="entry name" value="PYRIDOX_OXIDASE"/>
    <property type="match status" value="1"/>
</dbReference>
<feature type="binding site" evidence="6">
    <location>
        <position position="59"/>
    </location>
    <ligand>
        <name>FMN</name>
        <dbReference type="ChEBI" id="CHEBI:58210"/>
    </ligand>
</feature>
<dbReference type="AlphaFoldDB" id="A0A346Y1Y9"/>
<evidence type="ECO:0000256" key="6">
    <source>
        <dbReference type="PIRSR" id="PIRSR000190-2"/>
    </source>
</evidence>
<dbReference type="SUPFAM" id="SSF50475">
    <property type="entry name" value="FMN-binding split barrel"/>
    <property type="match status" value="1"/>
</dbReference>
<evidence type="ECO:0000256" key="4">
    <source>
        <dbReference type="ARBA" id="ARBA00023002"/>
    </source>
</evidence>
<dbReference type="NCBIfam" id="NF004231">
    <property type="entry name" value="PRK05679.1"/>
    <property type="match status" value="1"/>
</dbReference>